<accession>A0ABQ8KFR6</accession>
<protein>
    <recommendedName>
        <fullName evidence="3">Secreted protein</fullName>
    </recommendedName>
</protein>
<reference evidence="1 2" key="1">
    <citation type="journal article" date="2021" name="Environ. Microbiol.">
        <title>Gene family expansions and transcriptome signatures uncover fungal adaptations to wood decay.</title>
        <authorList>
            <person name="Hage H."/>
            <person name="Miyauchi S."/>
            <person name="Viragh M."/>
            <person name="Drula E."/>
            <person name="Min B."/>
            <person name="Chaduli D."/>
            <person name="Navarro D."/>
            <person name="Favel A."/>
            <person name="Norest M."/>
            <person name="Lesage-Meessen L."/>
            <person name="Balint B."/>
            <person name="Merenyi Z."/>
            <person name="de Eugenio L."/>
            <person name="Morin E."/>
            <person name="Martinez A.T."/>
            <person name="Baldrian P."/>
            <person name="Stursova M."/>
            <person name="Martinez M.J."/>
            <person name="Novotny C."/>
            <person name="Magnuson J.K."/>
            <person name="Spatafora J.W."/>
            <person name="Maurice S."/>
            <person name="Pangilinan J."/>
            <person name="Andreopoulos W."/>
            <person name="LaButti K."/>
            <person name="Hundley H."/>
            <person name="Na H."/>
            <person name="Kuo A."/>
            <person name="Barry K."/>
            <person name="Lipzen A."/>
            <person name="Henrissat B."/>
            <person name="Riley R."/>
            <person name="Ahrendt S."/>
            <person name="Nagy L.G."/>
            <person name="Grigoriev I.V."/>
            <person name="Martin F."/>
            <person name="Rosso M.N."/>
        </authorList>
    </citation>
    <scope>NUCLEOTIDE SEQUENCE [LARGE SCALE GENOMIC DNA]</scope>
    <source>
        <strain evidence="1 2">CIRM-BRFM 1785</strain>
    </source>
</reference>
<gene>
    <name evidence="1" type="ORF">C8Q71DRAFT_79729</name>
</gene>
<dbReference type="RefSeq" id="XP_047778645.1">
    <property type="nucleotide sequence ID" value="XM_047925735.1"/>
</dbReference>
<name>A0ABQ8KFR6_9APHY</name>
<evidence type="ECO:0000313" key="1">
    <source>
        <dbReference type="EMBL" id="KAH9836360.1"/>
    </source>
</evidence>
<organism evidence="1 2">
    <name type="scientific">Rhodofomes roseus</name>
    <dbReference type="NCBI Taxonomy" id="34475"/>
    <lineage>
        <taxon>Eukaryota</taxon>
        <taxon>Fungi</taxon>
        <taxon>Dikarya</taxon>
        <taxon>Basidiomycota</taxon>
        <taxon>Agaricomycotina</taxon>
        <taxon>Agaricomycetes</taxon>
        <taxon>Polyporales</taxon>
        <taxon>Rhodofomes</taxon>
    </lineage>
</organism>
<proteinExistence type="predicted"/>
<dbReference type="Proteomes" id="UP000814176">
    <property type="component" value="Unassembled WGS sequence"/>
</dbReference>
<evidence type="ECO:0000313" key="2">
    <source>
        <dbReference type="Proteomes" id="UP000814176"/>
    </source>
</evidence>
<evidence type="ECO:0008006" key="3">
    <source>
        <dbReference type="Google" id="ProtNLM"/>
    </source>
</evidence>
<keyword evidence="2" id="KW-1185">Reference proteome</keyword>
<comment type="caution">
    <text evidence="1">The sequence shown here is derived from an EMBL/GenBank/DDBJ whole genome shotgun (WGS) entry which is preliminary data.</text>
</comment>
<dbReference type="EMBL" id="JADCUA010000011">
    <property type="protein sequence ID" value="KAH9836360.1"/>
    <property type="molecule type" value="Genomic_DNA"/>
</dbReference>
<sequence length="105" mass="11672">MRAPFAALWWTFSPAVFNGNKDCQSILKQQKQRGEHCEDNCAWASSHKTCLASLRPKEVPFPSGGKSSIHHSFWTASDVWAAPCQRPPLLSDELSLVEHAGGRHT</sequence>
<dbReference type="GeneID" id="72006467"/>